<keyword evidence="8 13" id="KW-0472">Membrane</keyword>
<evidence type="ECO:0000256" key="8">
    <source>
        <dbReference type="ARBA" id="ARBA00023136"/>
    </source>
</evidence>
<dbReference type="GO" id="GO:0005886">
    <property type="term" value="C:plasma membrane"/>
    <property type="evidence" value="ECO:0007669"/>
    <property type="project" value="UniProtKB-SubCell"/>
</dbReference>
<evidence type="ECO:0000313" key="15">
    <source>
        <dbReference type="EMBL" id="WPE03555.1"/>
    </source>
</evidence>
<dbReference type="GO" id="GO:0007608">
    <property type="term" value="P:sensory perception of smell"/>
    <property type="evidence" value="ECO:0007669"/>
    <property type="project" value="UniProtKB-KW"/>
</dbReference>
<keyword evidence="6" id="KW-0552">Olfaction</keyword>
<keyword evidence="11" id="KW-0325">Glycoprotein</keyword>
<accession>A0A0X8DCB2</accession>
<dbReference type="PANTHER" id="PTHR11923:SF69">
    <property type="entry name" value="SENSORY NEURON MEMBRANE PROTEIN 1"/>
    <property type="match status" value="1"/>
</dbReference>
<protein>
    <submittedName>
        <fullName evidence="14">Chemosensory protein</fullName>
    </submittedName>
    <submittedName>
        <fullName evidence="15">Sensory neuron membrane protein 1d</fullName>
    </submittedName>
</protein>
<reference evidence="14" key="1">
    <citation type="submission" date="2015-08" db="EMBL/GenBank/DDBJ databases">
        <title>Transcriptome-Based Identification and Expression Profiles of Chemosensory Genes in German Cockroach, Blattella germanica.</title>
        <authorList>
            <person name="Niu D.-J."/>
        </authorList>
    </citation>
    <scope>NUCLEOTIDE SEQUENCE</scope>
</reference>
<evidence type="ECO:0000256" key="4">
    <source>
        <dbReference type="ARBA" id="ARBA00022606"/>
    </source>
</evidence>
<evidence type="ECO:0000313" key="14">
    <source>
        <dbReference type="EMBL" id="AMA98191.1"/>
    </source>
</evidence>
<evidence type="ECO:0000256" key="11">
    <source>
        <dbReference type="ARBA" id="ARBA00023180"/>
    </source>
</evidence>
<evidence type="ECO:0000256" key="7">
    <source>
        <dbReference type="ARBA" id="ARBA00022989"/>
    </source>
</evidence>
<keyword evidence="9" id="KW-1015">Disulfide bond</keyword>
<organism evidence="14">
    <name type="scientific">Blattella germanica</name>
    <name type="common">German cockroach</name>
    <name type="synonym">Blatta germanica</name>
    <dbReference type="NCBI Taxonomy" id="6973"/>
    <lineage>
        <taxon>Eukaryota</taxon>
        <taxon>Metazoa</taxon>
        <taxon>Ecdysozoa</taxon>
        <taxon>Arthropoda</taxon>
        <taxon>Hexapoda</taxon>
        <taxon>Insecta</taxon>
        <taxon>Pterygota</taxon>
        <taxon>Neoptera</taxon>
        <taxon>Polyneoptera</taxon>
        <taxon>Dictyoptera</taxon>
        <taxon>Blattodea</taxon>
        <taxon>Blaberoidea</taxon>
        <taxon>Blattellidae</taxon>
        <taxon>Blattella</taxon>
    </lineage>
</organism>
<evidence type="ECO:0000256" key="2">
    <source>
        <dbReference type="ARBA" id="ARBA00010532"/>
    </source>
</evidence>
<keyword evidence="3" id="KW-1003">Cell membrane</keyword>
<evidence type="ECO:0000256" key="3">
    <source>
        <dbReference type="ARBA" id="ARBA00022475"/>
    </source>
</evidence>
<dbReference type="AlphaFoldDB" id="A0A0X8DCB2"/>
<dbReference type="EMBL" id="OR813939">
    <property type="protein sequence ID" value="WPE03555.1"/>
    <property type="molecule type" value="mRNA"/>
</dbReference>
<dbReference type="EMBL" id="KT381700">
    <property type="protein sequence ID" value="AMA98191.1"/>
    <property type="molecule type" value="mRNA"/>
</dbReference>
<evidence type="ECO:0000256" key="10">
    <source>
        <dbReference type="ARBA" id="ARBA00023170"/>
    </source>
</evidence>
<dbReference type="PRINTS" id="PR01609">
    <property type="entry name" value="CD36FAMILY"/>
</dbReference>
<feature type="transmembrane region" description="Helical" evidence="13">
    <location>
        <begin position="461"/>
        <end position="482"/>
    </location>
</feature>
<sequence>MQLAVEKLPAKWLGIGGLILFALGSGIGFYGFPALIRSQIASNLALKKDSDIRKLWSKIPDGIDFKIYIFNYTNPNEIQTGGKPVVQEIGPFFYYEYKEKVDLKDIEKEDAVLFNPKDSWVFIKEKSGALTGDEMVTIPHATILGMALAVEREKPAALRLVNKAIPFLFGNLSTIFLTAPVRKILFEGVPIYCNVTDFSAKAICSEIRKKEKDFHNLGDDIFGFSFFGMKNASVGGRFKVKRGINDIKEVGQVLEFNGEKVQTVWSGEECNKFRGTDSTIFAPFLTPSDKIEAFAPDLCRSIAAEFKEETVFKGIRGYVYSAGFGDMSTDPALKCFCTSPETCWKKGLHDLTRCQGAPIIASLPHFYDADPEYANAITGLNPNKEQHEITMVFEPLTSTPLVAYKRLQFNIAIHKIDKIDLMKDIPTVLLPIMWVQEGMELKQEYLDKVGSIFKILGAVGILKWVMMVLGGGMGAAGAGIAYKKKSTEMNLEGTPPNVPKKPTGIAPLEVQTPPRY</sequence>
<evidence type="ECO:0000256" key="6">
    <source>
        <dbReference type="ARBA" id="ARBA00022725"/>
    </source>
</evidence>
<dbReference type="InterPro" id="IPR002159">
    <property type="entry name" value="CD36_fam"/>
</dbReference>
<reference evidence="15" key="2">
    <citation type="submission" date="2023-11" db="EMBL/GenBank/DDBJ databases">
        <authorList>
            <person name="He P."/>
            <person name="Feng H.-Y."/>
        </authorList>
    </citation>
    <scope>NUCLEOTIDE SEQUENCE</scope>
</reference>
<evidence type="ECO:0000256" key="13">
    <source>
        <dbReference type="SAM" id="Phobius"/>
    </source>
</evidence>
<keyword evidence="7 13" id="KW-1133">Transmembrane helix</keyword>
<name>A0A0X8DCB2_BLAGE</name>
<gene>
    <name evidence="15" type="primary">SNMP1d</name>
</gene>
<evidence type="ECO:0000256" key="5">
    <source>
        <dbReference type="ARBA" id="ARBA00022692"/>
    </source>
</evidence>
<dbReference type="PANTHER" id="PTHR11923">
    <property type="entry name" value="SCAVENGER RECEPTOR CLASS B TYPE-1 SR-B1"/>
    <property type="match status" value="1"/>
</dbReference>
<comment type="similarity">
    <text evidence="2">Belongs to the CD36 family.</text>
</comment>
<comment type="subcellular location">
    <subcellularLocation>
        <location evidence="1">Cell membrane</location>
        <topology evidence="1">Multi-pass membrane protein</topology>
    </subcellularLocation>
</comment>
<feature type="transmembrane region" description="Helical" evidence="13">
    <location>
        <begin position="12"/>
        <end position="32"/>
    </location>
</feature>
<dbReference type="GO" id="GO:0005044">
    <property type="term" value="F:scavenger receptor activity"/>
    <property type="evidence" value="ECO:0007669"/>
    <property type="project" value="TreeGrafter"/>
</dbReference>
<keyword evidence="4" id="KW-0716">Sensory transduction</keyword>
<proteinExistence type="evidence at transcript level"/>
<evidence type="ECO:0000256" key="9">
    <source>
        <dbReference type="ARBA" id="ARBA00023157"/>
    </source>
</evidence>
<dbReference type="GO" id="GO:0005737">
    <property type="term" value="C:cytoplasm"/>
    <property type="evidence" value="ECO:0007669"/>
    <property type="project" value="TreeGrafter"/>
</dbReference>
<keyword evidence="10" id="KW-0675">Receptor</keyword>
<keyword evidence="5 13" id="KW-0812">Transmembrane</keyword>
<evidence type="ECO:0000256" key="1">
    <source>
        <dbReference type="ARBA" id="ARBA00004651"/>
    </source>
</evidence>
<feature type="region of interest" description="Disordered" evidence="12">
    <location>
        <begin position="491"/>
        <end position="516"/>
    </location>
</feature>
<evidence type="ECO:0000256" key="12">
    <source>
        <dbReference type="SAM" id="MobiDB-lite"/>
    </source>
</evidence>
<dbReference type="Pfam" id="PF01130">
    <property type="entry name" value="CD36"/>
    <property type="match status" value="1"/>
</dbReference>